<gene>
    <name evidence="2" type="ORF">Tco_1110311</name>
</gene>
<evidence type="ECO:0000313" key="3">
    <source>
        <dbReference type="Proteomes" id="UP001151760"/>
    </source>
</evidence>
<reference evidence="2" key="2">
    <citation type="submission" date="2022-01" db="EMBL/GenBank/DDBJ databases">
        <authorList>
            <person name="Yamashiro T."/>
            <person name="Shiraishi A."/>
            <person name="Satake H."/>
            <person name="Nakayama K."/>
        </authorList>
    </citation>
    <scope>NUCLEOTIDE SEQUENCE</scope>
</reference>
<accession>A0ABQ5IKK4</accession>
<evidence type="ECO:0000256" key="1">
    <source>
        <dbReference type="SAM" id="Phobius"/>
    </source>
</evidence>
<proteinExistence type="predicted"/>
<sequence>MWTVMMEKEVNIDMEIARNILAVARDLAEGLNRRQAIINEAKVNKNTTMVKSDAFFRVQQDQDLALKKGSSLIMVQWILQCVTFVSFSICVNGERFGYFKGGRGLRKGDPMSSYRFTLVMEIPSLIVQKKVDEKKDVVKEAIKDFGVIFGLLPNYSKSSIIFRSISMEDKQCILDSVPFKVEKLPVKYLGVPLTSKRISVNNCKSLIDKVISRVSNWKKKCLSYVGRLQLIAYVLESIHVYWASVFLLPYGVIKNINKILKRFLWNQR</sequence>
<organism evidence="2 3">
    <name type="scientific">Tanacetum coccineum</name>
    <dbReference type="NCBI Taxonomy" id="301880"/>
    <lineage>
        <taxon>Eukaryota</taxon>
        <taxon>Viridiplantae</taxon>
        <taxon>Streptophyta</taxon>
        <taxon>Embryophyta</taxon>
        <taxon>Tracheophyta</taxon>
        <taxon>Spermatophyta</taxon>
        <taxon>Magnoliopsida</taxon>
        <taxon>eudicotyledons</taxon>
        <taxon>Gunneridae</taxon>
        <taxon>Pentapetalae</taxon>
        <taxon>asterids</taxon>
        <taxon>campanulids</taxon>
        <taxon>Asterales</taxon>
        <taxon>Asteraceae</taxon>
        <taxon>Asteroideae</taxon>
        <taxon>Anthemideae</taxon>
        <taxon>Anthemidinae</taxon>
        <taxon>Tanacetum</taxon>
    </lineage>
</organism>
<dbReference type="PANTHER" id="PTHR33116:SF78">
    <property type="entry name" value="OS12G0587133 PROTEIN"/>
    <property type="match status" value="1"/>
</dbReference>
<evidence type="ECO:0000313" key="2">
    <source>
        <dbReference type="EMBL" id="GJT99972.1"/>
    </source>
</evidence>
<name>A0ABQ5IKK4_9ASTR</name>
<dbReference type="EMBL" id="BQNB010020819">
    <property type="protein sequence ID" value="GJT99972.1"/>
    <property type="molecule type" value="Genomic_DNA"/>
</dbReference>
<comment type="caution">
    <text evidence="2">The sequence shown here is derived from an EMBL/GenBank/DDBJ whole genome shotgun (WGS) entry which is preliminary data.</text>
</comment>
<evidence type="ECO:0008006" key="4">
    <source>
        <dbReference type="Google" id="ProtNLM"/>
    </source>
</evidence>
<feature type="transmembrane region" description="Helical" evidence="1">
    <location>
        <begin position="230"/>
        <end position="253"/>
    </location>
</feature>
<dbReference type="Proteomes" id="UP001151760">
    <property type="component" value="Unassembled WGS sequence"/>
</dbReference>
<protein>
    <recommendedName>
        <fullName evidence="4">Reverse transcriptase</fullName>
    </recommendedName>
</protein>
<keyword evidence="3" id="KW-1185">Reference proteome</keyword>
<reference evidence="2" key="1">
    <citation type="journal article" date="2022" name="Int. J. Mol. Sci.">
        <title>Draft Genome of Tanacetum Coccineum: Genomic Comparison of Closely Related Tanacetum-Family Plants.</title>
        <authorList>
            <person name="Yamashiro T."/>
            <person name="Shiraishi A."/>
            <person name="Nakayama K."/>
            <person name="Satake H."/>
        </authorList>
    </citation>
    <scope>NUCLEOTIDE SEQUENCE</scope>
</reference>
<keyword evidence="1" id="KW-0472">Membrane</keyword>
<keyword evidence="1" id="KW-0812">Transmembrane</keyword>
<dbReference type="PANTHER" id="PTHR33116">
    <property type="entry name" value="REVERSE TRANSCRIPTASE ZINC-BINDING DOMAIN-CONTAINING PROTEIN-RELATED-RELATED"/>
    <property type="match status" value="1"/>
</dbReference>
<keyword evidence="1" id="KW-1133">Transmembrane helix</keyword>